<dbReference type="AlphaFoldDB" id="A0A8H7BQ76"/>
<dbReference type="PANTHER" id="PTHR13490:SF0">
    <property type="entry name" value="SMALL RIBOSOMAL SUBUNIT PROTEIN MS35"/>
    <property type="match status" value="1"/>
</dbReference>
<dbReference type="EMBL" id="JABAYA010000045">
    <property type="protein sequence ID" value="KAF7728021.1"/>
    <property type="molecule type" value="Genomic_DNA"/>
</dbReference>
<name>A0A8H7BQ76_9FUNG</name>
<feature type="compositionally biased region" description="Polar residues" evidence="1">
    <location>
        <begin position="185"/>
        <end position="197"/>
    </location>
</feature>
<protein>
    <submittedName>
        <fullName evidence="3">37S ribosomal protein S24, mitochondrial</fullName>
    </submittedName>
</protein>
<reference evidence="3" key="1">
    <citation type="submission" date="2020-01" db="EMBL/GenBank/DDBJ databases">
        <title>Genome Sequencing of Three Apophysomyces-Like Fungal Strains Confirms a Novel Fungal Genus in the Mucoromycota with divergent Burkholderia-like Endosymbiotic Bacteria.</title>
        <authorList>
            <person name="Stajich J.E."/>
            <person name="Macias A.M."/>
            <person name="Carter-House D."/>
            <person name="Lovett B."/>
            <person name="Kasson L.R."/>
            <person name="Berry K."/>
            <person name="Grigoriev I."/>
            <person name="Chang Y."/>
            <person name="Spatafora J."/>
            <person name="Kasson M.T."/>
        </authorList>
    </citation>
    <scope>NUCLEOTIDE SEQUENCE</scope>
    <source>
        <strain evidence="3">NRRL A-21654</strain>
    </source>
</reference>
<evidence type="ECO:0000259" key="2">
    <source>
        <dbReference type="Pfam" id="PF10213"/>
    </source>
</evidence>
<dbReference type="Pfam" id="PF10213">
    <property type="entry name" value="MRP-S28"/>
    <property type="match status" value="1"/>
</dbReference>
<dbReference type="PANTHER" id="PTHR13490">
    <property type="entry name" value="MITOCHONDRIAL 28S RIBOSOMAL PROTEIN S28"/>
    <property type="match status" value="1"/>
</dbReference>
<accession>A0A8H7BQ76</accession>
<evidence type="ECO:0000313" key="4">
    <source>
        <dbReference type="Proteomes" id="UP000605846"/>
    </source>
</evidence>
<evidence type="ECO:0000313" key="3">
    <source>
        <dbReference type="EMBL" id="KAF7728021.1"/>
    </source>
</evidence>
<dbReference type="InterPro" id="IPR039848">
    <property type="entry name" value="Ribosomal_mS35_mt"/>
</dbReference>
<evidence type="ECO:0000256" key="1">
    <source>
        <dbReference type="SAM" id="MobiDB-lite"/>
    </source>
</evidence>
<gene>
    <name evidence="3" type="primary">RSM24</name>
    <name evidence="3" type="ORF">EC973_006786</name>
</gene>
<feature type="compositionally biased region" description="Polar residues" evidence="1">
    <location>
        <begin position="209"/>
        <end position="223"/>
    </location>
</feature>
<sequence>MVGRQGARFRRPDKKYDVNHMEKFDFDDQTTIGHELFENIREVRKYLRKTEYELPKLSAFAKPFVPPNSDQILKFKTHTYLGEGHPVERKVVLTVKVSDLKLNDTERHKLLLLAGPRYDVNTDEIKLSSEKFPHRKQNKKYVSDTLDKLVAEAKNTTDTFADIPLNLAQPKKKLIFPAEWARPVQKQQSDAQATSVAEATIESGRLQEPQGQQQPEVNVQSEVAEQPEAKKD</sequence>
<proteinExistence type="predicted"/>
<dbReference type="GO" id="GO:0005763">
    <property type="term" value="C:mitochondrial small ribosomal subunit"/>
    <property type="evidence" value="ECO:0007669"/>
    <property type="project" value="TreeGrafter"/>
</dbReference>
<comment type="caution">
    <text evidence="3">The sequence shown here is derived from an EMBL/GenBank/DDBJ whole genome shotgun (WGS) entry which is preliminary data.</text>
</comment>
<feature type="domain" description="Small ribosomal subunit protein mS35 mitochondrial conserved" evidence="2">
    <location>
        <begin position="63"/>
        <end position="180"/>
    </location>
</feature>
<keyword evidence="3" id="KW-0687">Ribonucleoprotein</keyword>
<keyword evidence="3" id="KW-0689">Ribosomal protein</keyword>
<feature type="region of interest" description="Disordered" evidence="1">
    <location>
        <begin position="183"/>
        <end position="232"/>
    </location>
</feature>
<dbReference type="Proteomes" id="UP000605846">
    <property type="component" value="Unassembled WGS sequence"/>
</dbReference>
<dbReference type="InterPro" id="IPR019349">
    <property type="entry name" value="Ribosomal_mS35_mit"/>
</dbReference>
<dbReference type="GO" id="GO:0032543">
    <property type="term" value="P:mitochondrial translation"/>
    <property type="evidence" value="ECO:0007669"/>
    <property type="project" value="InterPro"/>
</dbReference>
<organism evidence="3 4">
    <name type="scientific">Apophysomyces ossiformis</name>
    <dbReference type="NCBI Taxonomy" id="679940"/>
    <lineage>
        <taxon>Eukaryota</taxon>
        <taxon>Fungi</taxon>
        <taxon>Fungi incertae sedis</taxon>
        <taxon>Mucoromycota</taxon>
        <taxon>Mucoromycotina</taxon>
        <taxon>Mucoromycetes</taxon>
        <taxon>Mucorales</taxon>
        <taxon>Mucorineae</taxon>
        <taxon>Mucoraceae</taxon>
        <taxon>Apophysomyces</taxon>
    </lineage>
</organism>
<dbReference type="GO" id="GO:0003735">
    <property type="term" value="F:structural constituent of ribosome"/>
    <property type="evidence" value="ECO:0007669"/>
    <property type="project" value="InterPro"/>
</dbReference>
<dbReference type="OrthoDB" id="283424at2759"/>
<keyword evidence="4" id="KW-1185">Reference proteome</keyword>